<sequence length="372" mass="42684">MTRITIMSGKIVPKNLAKGVDICGVNKYYYIIRSDLGCYMRSTDFHRGDDLEVFSLHPSCRGGDHYLAYKDDLFYIIKGDQYRRVTNLTTGADAIIYPLHPNCQGGDHYLSSSDYFYIVYQGRGVYRKTRNLCDDTDGTEFPLHPNCRNGLYYFGIADYYYFVKPLDKWGIQYVRSTNFNTNDDLETFSFHPSVIPFLPGGLSVSKGSAYGEWSCIDTISNDSETPIEWKKRVTKKIGYEKEKVSSIENNWKVWPTCSSETGGLASLIAQCQFSLTTEYGGSGVNTEKETWNEATEIEETVAVTLQPQKKMYIWSYQLGLGEEPVLHCRDMKISDKADPPTYIFHYLLLSIRYHQMGNCFCRARKFVSHCWV</sequence>
<name>A0ABN9L9Y7_9NEOB</name>
<evidence type="ECO:0000313" key="2">
    <source>
        <dbReference type="Proteomes" id="UP001176940"/>
    </source>
</evidence>
<dbReference type="Proteomes" id="UP001176940">
    <property type="component" value="Unassembled WGS sequence"/>
</dbReference>
<keyword evidence="2" id="KW-1185">Reference proteome</keyword>
<proteinExistence type="predicted"/>
<comment type="caution">
    <text evidence="1">The sequence shown here is derived from an EMBL/GenBank/DDBJ whole genome shotgun (WGS) entry which is preliminary data.</text>
</comment>
<protein>
    <submittedName>
        <fullName evidence="1">Uncharacterized protein</fullName>
    </submittedName>
</protein>
<evidence type="ECO:0000313" key="1">
    <source>
        <dbReference type="EMBL" id="CAJ0935050.1"/>
    </source>
</evidence>
<reference evidence="1" key="1">
    <citation type="submission" date="2023-07" db="EMBL/GenBank/DDBJ databases">
        <authorList>
            <person name="Stuckert A."/>
        </authorList>
    </citation>
    <scope>NUCLEOTIDE SEQUENCE</scope>
</reference>
<accession>A0ABN9L9Y7</accession>
<dbReference type="EMBL" id="CAUEEQ010011103">
    <property type="protein sequence ID" value="CAJ0935050.1"/>
    <property type="molecule type" value="Genomic_DNA"/>
</dbReference>
<gene>
    <name evidence="1" type="ORF">RIMI_LOCUS6217080</name>
</gene>
<organism evidence="1 2">
    <name type="scientific">Ranitomeya imitator</name>
    <name type="common">mimic poison frog</name>
    <dbReference type="NCBI Taxonomy" id="111125"/>
    <lineage>
        <taxon>Eukaryota</taxon>
        <taxon>Metazoa</taxon>
        <taxon>Chordata</taxon>
        <taxon>Craniata</taxon>
        <taxon>Vertebrata</taxon>
        <taxon>Euteleostomi</taxon>
        <taxon>Amphibia</taxon>
        <taxon>Batrachia</taxon>
        <taxon>Anura</taxon>
        <taxon>Neobatrachia</taxon>
        <taxon>Hyloidea</taxon>
        <taxon>Dendrobatidae</taxon>
        <taxon>Dendrobatinae</taxon>
        <taxon>Ranitomeya</taxon>
    </lineage>
</organism>